<dbReference type="Proteomes" id="UP000745577">
    <property type="component" value="Unassembled WGS sequence"/>
</dbReference>
<evidence type="ECO:0000313" key="2">
    <source>
        <dbReference type="EMBL" id="MCA9379596.1"/>
    </source>
</evidence>
<proteinExistence type="predicted"/>
<feature type="transmembrane region" description="Helical" evidence="1">
    <location>
        <begin position="7"/>
        <end position="25"/>
    </location>
</feature>
<keyword evidence="1" id="KW-0472">Membrane</keyword>
<sequence length="139" mass="15622">MLKNIEHFAIHFMVFWLVVSTMPGVTSPNGSAGYFITAAIYGLLVLVLPEILRFFRFPKNVWGKLLIGGGLTFIFLWVISVTMPDIMSFSRGFVGDFDFIWFTTPKLLTLPNALSVIGFVSVFSNICSIILQFLNKGKF</sequence>
<dbReference type="AlphaFoldDB" id="A0A955I894"/>
<keyword evidence="1" id="KW-0812">Transmembrane</keyword>
<reference evidence="2" key="2">
    <citation type="journal article" date="2021" name="Microbiome">
        <title>Successional dynamics and alternative stable states in a saline activated sludge microbial community over 9 years.</title>
        <authorList>
            <person name="Wang Y."/>
            <person name="Ye J."/>
            <person name="Ju F."/>
            <person name="Liu L."/>
            <person name="Boyd J.A."/>
            <person name="Deng Y."/>
            <person name="Parks D.H."/>
            <person name="Jiang X."/>
            <person name="Yin X."/>
            <person name="Woodcroft B.J."/>
            <person name="Tyson G.W."/>
            <person name="Hugenholtz P."/>
            <person name="Polz M.F."/>
            <person name="Zhang T."/>
        </authorList>
    </citation>
    <scope>NUCLEOTIDE SEQUENCE</scope>
    <source>
        <strain evidence="2">HKST-UBA15</strain>
    </source>
</reference>
<protein>
    <submittedName>
        <fullName evidence="2">Uncharacterized protein</fullName>
    </submittedName>
</protein>
<evidence type="ECO:0000256" key="1">
    <source>
        <dbReference type="SAM" id="Phobius"/>
    </source>
</evidence>
<keyword evidence="1" id="KW-1133">Transmembrane helix</keyword>
<feature type="transmembrane region" description="Helical" evidence="1">
    <location>
        <begin position="61"/>
        <end position="79"/>
    </location>
</feature>
<evidence type="ECO:0000313" key="3">
    <source>
        <dbReference type="Proteomes" id="UP000745577"/>
    </source>
</evidence>
<feature type="transmembrane region" description="Helical" evidence="1">
    <location>
        <begin position="31"/>
        <end position="49"/>
    </location>
</feature>
<organism evidence="2 3">
    <name type="scientific">Candidatus Dojkabacteria bacterium</name>
    <dbReference type="NCBI Taxonomy" id="2099670"/>
    <lineage>
        <taxon>Bacteria</taxon>
        <taxon>Candidatus Dojkabacteria</taxon>
    </lineage>
</organism>
<feature type="transmembrane region" description="Helical" evidence="1">
    <location>
        <begin position="113"/>
        <end position="134"/>
    </location>
</feature>
<comment type="caution">
    <text evidence="2">The sequence shown here is derived from an EMBL/GenBank/DDBJ whole genome shotgun (WGS) entry which is preliminary data.</text>
</comment>
<gene>
    <name evidence="2" type="ORF">KC675_00265</name>
</gene>
<dbReference type="EMBL" id="JAGQLL010000003">
    <property type="protein sequence ID" value="MCA9379596.1"/>
    <property type="molecule type" value="Genomic_DNA"/>
</dbReference>
<accession>A0A955I894</accession>
<reference evidence="2" key="1">
    <citation type="submission" date="2020-04" db="EMBL/GenBank/DDBJ databases">
        <authorList>
            <person name="Zhang T."/>
        </authorList>
    </citation>
    <scope>NUCLEOTIDE SEQUENCE</scope>
    <source>
        <strain evidence="2">HKST-UBA15</strain>
    </source>
</reference>
<name>A0A955I894_9BACT</name>